<dbReference type="InterPro" id="IPR052158">
    <property type="entry name" value="INH-QAR"/>
</dbReference>
<dbReference type="PANTHER" id="PTHR43130:SF3">
    <property type="entry name" value="HTH-TYPE TRANSCRIPTIONAL REGULATOR RV1931C"/>
    <property type="match status" value="1"/>
</dbReference>
<keyword evidence="3" id="KW-1185">Reference proteome</keyword>
<sequence length="115" mass="12417">MEPRSRLRAAFLVFNGVDILDFAGPLEIFSHVHHGMDFTSPDPAFELVTVGSANLVTSSATVKLCPDIALADARSHIADFDILVIPGGPPHVIRNLVESNAEQLQLLTDFSDLPP</sequence>
<evidence type="ECO:0000313" key="3">
    <source>
        <dbReference type="Proteomes" id="UP001610563"/>
    </source>
</evidence>
<dbReference type="InterPro" id="IPR029062">
    <property type="entry name" value="Class_I_gatase-like"/>
</dbReference>
<dbReference type="SUPFAM" id="SSF52317">
    <property type="entry name" value="Class I glutamine amidotransferase-like"/>
    <property type="match status" value="1"/>
</dbReference>
<proteinExistence type="predicted"/>
<evidence type="ECO:0000259" key="1">
    <source>
        <dbReference type="Pfam" id="PF01965"/>
    </source>
</evidence>
<evidence type="ECO:0000313" key="2">
    <source>
        <dbReference type="EMBL" id="KAL2788137.1"/>
    </source>
</evidence>
<reference evidence="2 3" key="1">
    <citation type="submission" date="2024-07" db="EMBL/GenBank/DDBJ databases">
        <title>Section-level genome sequencing and comparative genomics of Aspergillus sections Usti and Cavernicolus.</title>
        <authorList>
            <consortium name="Lawrence Berkeley National Laboratory"/>
            <person name="Nybo J.L."/>
            <person name="Vesth T.C."/>
            <person name="Theobald S."/>
            <person name="Frisvad J.C."/>
            <person name="Larsen T.O."/>
            <person name="Kjaerboelling I."/>
            <person name="Rothschild-Mancinelli K."/>
            <person name="Lyhne E.K."/>
            <person name="Kogle M.E."/>
            <person name="Barry K."/>
            <person name="Clum A."/>
            <person name="Na H."/>
            <person name="Ledsgaard L."/>
            <person name="Lin J."/>
            <person name="Lipzen A."/>
            <person name="Kuo A."/>
            <person name="Riley R."/>
            <person name="Mondo S."/>
            <person name="Labutti K."/>
            <person name="Haridas S."/>
            <person name="Pangalinan J."/>
            <person name="Salamov A.A."/>
            <person name="Simmons B.A."/>
            <person name="Magnuson J.K."/>
            <person name="Chen J."/>
            <person name="Drula E."/>
            <person name="Henrissat B."/>
            <person name="Wiebenga A."/>
            <person name="Lubbers R.J."/>
            <person name="Gomes A.C."/>
            <person name="Makela M.R."/>
            <person name="Stajich J."/>
            <person name="Grigoriev I.V."/>
            <person name="Mortensen U.H."/>
            <person name="De Vries R.P."/>
            <person name="Baker S.E."/>
            <person name="Andersen M.R."/>
        </authorList>
    </citation>
    <scope>NUCLEOTIDE SEQUENCE [LARGE SCALE GENOMIC DNA]</scope>
    <source>
        <strain evidence="2 3">CBS 209.92</strain>
    </source>
</reference>
<organism evidence="2 3">
    <name type="scientific">Aspergillus keveii</name>
    <dbReference type="NCBI Taxonomy" id="714993"/>
    <lineage>
        <taxon>Eukaryota</taxon>
        <taxon>Fungi</taxon>
        <taxon>Dikarya</taxon>
        <taxon>Ascomycota</taxon>
        <taxon>Pezizomycotina</taxon>
        <taxon>Eurotiomycetes</taxon>
        <taxon>Eurotiomycetidae</taxon>
        <taxon>Eurotiales</taxon>
        <taxon>Aspergillaceae</taxon>
        <taxon>Aspergillus</taxon>
        <taxon>Aspergillus subgen. Nidulantes</taxon>
    </lineage>
</organism>
<gene>
    <name evidence="2" type="ORF">BJX66DRAFT_340530</name>
</gene>
<dbReference type="InterPro" id="IPR002818">
    <property type="entry name" value="DJ-1/PfpI"/>
</dbReference>
<name>A0ABR4FXZ0_9EURO</name>
<dbReference type="Gene3D" id="3.40.50.880">
    <property type="match status" value="1"/>
</dbReference>
<dbReference type="PANTHER" id="PTHR43130">
    <property type="entry name" value="ARAC-FAMILY TRANSCRIPTIONAL REGULATOR"/>
    <property type="match status" value="1"/>
</dbReference>
<feature type="domain" description="DJ-1/PfpI" evidence="1">
    <location>
        <begin position="8"/>
        <end position="90"/>
    </location>
</feature>
<dbReference type="Proteomes" id="UP001610563">
    <property type="component" value="Unassembled WGS sequence"/>
</dbReference>
<dbReference type="EMBL" id="JBFTWV010000084">
    <property type="protein sequence ID" value="KAL2788137.1"/>
    <property type="molecule type" value="Genomic_DNA"/>
</dbReference>
<dbReference type="Pfam" id="PF01965">
    <property type="entry name" value="DJ-1_PfpI"/>
    <property type="match status" value="1"/>
</dbReference>
<protein>
    <recommendedName>
        <fullName evidence="1">DJ-1/PfpI domain-containing protein</fullName>
    </recommendedName>
</protein>
<comment type="caution">
    <text evidence="2">The sequence shown here is derived from an EMBL/GenBank/DDBJ whole genome shotgun (WGS) entry which is preliminary data.</text>
</comment>
<accession>A0ABR4FXZ0</accession>